<dbReference type="EMBL" id="GDQN01008420">
    <property type="protein sequence ID" value="JAT82634.1"/>
    <property type="molecule type" value="Transcribed_RNA"/>
</dbReference>
<keyword evidence="11" id="KW-0325">Glycoprotein</keyword>
<name>A0A1E1W6Q1_PECGO</name>
<gene>
    <name evidence="14" type="ORF">g.9781</name>
</gene>
<evidence type="ECO:0000256" key="6">
    <source>
        <dbReference type="ARBA" id="ARBA00022725"/>
    </source>
</evidence>
<keyword evidence="3" id="KW-1003">Cell membrane</keyword>
<dbReference type="GO" id="GO:0005737">
    <property type="term" value="C:cytoplasm"/>
    <property type="evidence" value="ECO:0007669"/>
    <property type="project" value="TreeGrafter"/>
</dbReference>
<accession>A0A1E1W6Q1</accession>
<dbReference type="OrthoDB" id="195015at2759"/>
<keyword evidence="7 13" id="KW-1133">Transmembrane helix</keyword>
<dbReference type="PRINTS" id="PR01609">
    <property type="entry name" value="CD36FAMILY"/>
</dbReference>
<proteinExistence type="inferred from homology"/>
<keyword evidence="10" id="KW-0675">Receptor</keyword>
<comment type="similarity">
    <text evidence="2">Belongs to the CD36 family.</text>
</comment>
<evidence type="ECO:0000256" key="4">
    <source>
        <dbReference type="ARBA" id="ARBA00022606"/>
    </source>
</evidence>
<evidence type="ECO:0000256" key="3">
    <source>
        <dbReference type="ARBA" id="ARBA00022475"/>
    </source>
</evidence>
<organism evidence="14">
    <name type="scientific">Pectinophora gossypiella</name>
    <name type="common">Cotton pink bollworm</name>
    <name type="synonym">Depressaria gossypiella</name>
    <dbReference type="NCBI Taxonomy" id="13191"/>
    <lineage>
        <taxon>Eukaryota</taxon>
        <taxon>Metazoa</taxon>
        <taxon>Ecdysozoa</taxon>
        <taxon>Arthropoda</taxon>
        <taxon>Hexapoda</taxon>
        <taxon>Insecta</taxon>
        <taxon>Pterygota</taxon>
        <taxon>Neoptera</taxon>
        <taxon>Endopterygota</taxon>
        <taxon>Lepidoptera</taxon>
        <taxon>Glossata</taxon>
        <taxon>Ditrysia</taxon>
        <taxon>Gelechioidea</taxon>
        <taxon>Gelechiidae</taxon>
        <taxon>Apatetrinae</taxon>
        <taxon>Pectinophora</taxon>
    </lineage>
</organism>
<dbReference type="InterPro" id="IPR002159">
    <property type="entry name" value="CD36_fam"/>
</dbReference>
<feature type="transmembrane region" description="Helical" evidence="13">
    <location>
        <begin position="471"/>
        <end position="492"/>
    </location>
</feature>
<evidence type="ECO:0000256" key="11">
    <source>
        <dbReference type="ARBA" id="ARBA00023180"/>
    </source>
</evidence>
<evidence type="ECO:0000256" key="9">
    <source>
        <dbReference type="ARBA" id="ARBA00023157"/>
    </source>
</evidence>
<dbReference type="PANTHER" id="PTHR11923:SF109">
    <property type="entry name" value="SENSORY NEURON MEMBRANE PROTEIN 2"/>
    <property type="match status" value="1"/>
</dbReference>
<dbReference type="GO" id="GO:0007608">
    <property type="term" value="P:sensory perception of smell"/>
    <property type="evidence" value="ECO:0007669"/>
    <property type="project" value="UniProtKB-KW"/>
</dbReference>
<dbReference type="GO" id="GO:0005044">
    <property type="term" value="F:scavenger receptor activity"/>
    <property type="evidence" value="ECO:0007669"/>
    <property type="project" value="TreeGrafter"/>
</dbReference>
<dbReference type="PANTHER" id="PTHR11923">
    <property type="entry name" value="SCAVENGER RECEPTOR CLASS B TYPE-1 SR-B1"/>
    <property type="match status" value="1"/>
</dbReference>
<evidence type="ECO:0000256" key="1">
    <source>
        <dbReference type="ARBA" id="ARBA00004236"/>
    </source>
</evidence>
<dbReference type="AlphaFoldDB" id="A0A1E1W6Q1"/>
<evidence type="ECO:0000256" key="7">
    <source>
        <dbReference type="ARBA" id="ARBA00022989"/>
    </source>
</evidence>
<evidence type="ECO:0000256" key="13">
    <source>
        <dbReference type="SAM" id="Phobius"/>
    </source>
</evidence>
<evidence type="ECO:0000256" key="12">
    <source>
        <dbReference type="ARBA" id="ARBA00040645"/>
    </source>
</evidence>
<evidence type="ECO:0000256" key="5">
    <source>
        <dbReference type="ARBA" id="ARBA00022692"/>
    </source>
</evidence>
<evidence type="ECO:0000313" key="14">
    <source>
        <dbReference type="EMBL" id="JAT82634.1"/>
    </source>
</evidence>
<comment type="subcellular location">
    <subcellularLocation>
        <location evidence="1">Cell membrane</location>
    </subcellularLocation>
</comment>
<dbReference type="Pfam" id="PF01130">
    <property type="entry name" value="CD36"/>
    <property type="match status" value="1"/>
</dbReference>
<keyword evidence="9" id="KW-1015">Disulfide bond</keyword>
<keyword evidence="5 13" id="KW-0812">Transmembrane</keyword>
<sequence length="515" mass="57004">MCGFACGLTTTVLSAVLAVIIGVVGYAVLPGVIDNLIVANVVLIDDTIQLERFERVPFPLNFTVRVWNITNAEQVLNGAVPVMNEVGPFIYRLRVQRVIENVEEDELTYRLLYHFEFDDVASHPNRDDDTVTIVNVAYHAILQEAESTFPGLMSVINMGMNGIFGSLNSPIVTVRARDLLFDGIQICNNPGIVAAVACSQIRSLSQDAQNIAELEDGSLIFSLVGYRNATPGSEFVVYRGLGEPRDMGRVLSFNNLPHLLYWRDGEESRGSSVCNMINGTDSNIFGPFVDKKQSLYALNTDICRSVELRYQHDLEFEGIPVVRYSANEWFLSNDEGCFCINHTRGINRDNGCLLRGAMEMYTCVGANVVLTYPHFLYADATYTNGILGTRPVEHDHRIYVDVEPQSGTAVRAAKRAQFNVFMRPVSGIPATQALRTTLTPIMWIEEGMSLPEEYVNELKSKMITPLRLVEILIPTLLAVSAAVLILGVIILVRARTKSVSPVTSTPISTPAPDKY</sequence>
<keyword evidence="8 13" id="KW-0472">Membrane</keyword>
<keyword evidence="6" id="KW-0552">Olfaction</keyword>
<evidence type="ECO:0000256" key="2">
    <source>
        <dbReference type="ARBA" id="ARBA00010532"/>
    </source>
</evidence>
<protein>
    <recommendedName>
        <fullName evidence="12">Sensory neuron membrane protein 2</fullName>
    </recommendedName>
</protein>
<keyword evidence="4" id="KW-0716">Sensory transduction</keyword>
<evidence type="ECO:0000256" key="8">
    <source>
        <dbReference type="ARBA" id="ARBA00023136"/>
    </source>
</evidence>
<evidence type="ECO:0000256" key="10">
    <source>
        <dbReference type="ARBA" id="ARBA00023170"/>
    </source>
</evidence>
<reference evidence="14" key="1">
    <citation type="submission" date="2015-09" db="EMBL/GenBank/DDBJ databases">
        <title>De novo assembly of Pectinophora gossypiella (Pink Bollworm) gut transcriptome.</title>
        <authorList>
            <person name="Tassone E.E."/>
        </authorList>
    </citation>
    <scope>NUCLEOTIDE SEQUENCE</scope>
</reference>
<dbReference type="GO" id="GO:0005886">
    <property type="term" value="C:plasma membrane"/>
    <property type="evidence" value="ECO:0007669"/>
    <property type="project" value="UniProtKB-SubCell"/>
</dbReference>